<evidence type="ECO:0000259" key="20">
    <source>
        <dbReference type="PROSITE" id="PS50089"/>
    </source>
</evidence>
<dbReference type="GO" id="GO:0006281">
    <property type="term" value="P:DNA repair"/>
    <property type="evidence" value="ECO:0007669"/>
    <property type="project" value="UniProtKB-KW"/>
</dbReference>
<dbReference type="SUPFAM" id="SSF57850">
    <property type="entry name" value="RING/U-box"/>
    <property type="match status" value="1"/>
</dbReference>
<dbReference type="Pfam" id="PF13923">
    <property type="entry name" value="zf-C3HC4_2"/>
    <property type="match status" value="1"/>
</dbReference>
<evidence type="ECO:0000256" key="1">
    <source>
        <dbReference type="ARBA" id="ARBA00000900"/>
    </source>
</evidence>
<dbReference type="PANTHER" id="PTHR14134">
    <property type="entry name" value="E3 UBIQUITIN-PROTEIN LIGASE RAD18"/>
    <property type="match status" value="1"/>
</dbReference>
<dbReference type="GO" id="GO:0005634">
    <property type="term" value="C:nucleus"/>
    <property type="evidence" value="ECO:0007669"/>
    <property type="project" value="UniProtKB-SubCell"/>
</dbReference>
<comment type="pathway">
    <text evidence="3">Protein modification; protein ubiquitination.</text>
</comment>
<feature type="domain" description="RING-type" evidence="20">
    <location>
        <begin position="25"/>
        <end position="62"/>
    </location>
</feature>
<dbReference type="InterPro" id="IPR001841">
    <property type="entry name" value="Znf_RING"/>
</dbReference>
<evidence type="ECO:0000256" key="14">
    <source>
        <dbReference type="ARBA" id="ARBA00023242"/>
    </source>
</evidence>
<dbReference type="PROSITE" id="PS00518">
    <property type="entry name" value="ZF_RING_1"/>
    <property type="match status" value="1"/>
</dbReference>
<feature type="region of interest" description="Disordered" evidence="19">
    <location>
        <begin position="702"/>
        <end position="728"/>
    </location>
</feature>
<dbReference type="Pfam" id="PF02037">
    <property type="entry name" value="SAP"/>
    <property type="match status" value="1"/>
</dbReference>
<evidence type="ECO:0000256" key="5">
    <source>
        <dbReference type="ARBA" id="ARBA00012483"/>
    </source>
</evidence>
<dbReference type="GO" id="GO:0097505">
    <property type="term" value="C:Rad6-Rad18 complex"/>
    <property type="evidence" value="ECO:0007669"/>
    <property type="project" value="TreeGrafter"/>
</dbReference>
<dbReference type="SMART" id="SM00734">
    <property type="entry name" value="ZnF_Rad18"/>
    <property type="match status" value="1"/>
</dbReference>
<evidence type="ECO:0000256" key="3">
    <source>
        <dbReference type="ARBA" id="ARBA00004906"/>
    </source>
</evidence>
<keyword evidence="6" id="KW-0808">Transferase</keyword>
<dbReference type="InterPro" id="IPR017907">
    <property type="entry name" value="Znf_RING_CS"/>
</dbReference>
<feature type="compositionally biased region" description="Basic and acidic residues" evidence="19">
    <location>
        <begin position="420"/>
        <end position="444"/>
    </location>
</feature>
<dbReference type="EMBL" id="JAWQEG010004732">
    <property type="protein sequence ID" value="KAK3860437.1"/>
    <property type="molecule type" value="Genomic_DNA"/>
</dbReference>
<evidence type="ECO:0000256" key="19">
    <source>
        <dbReference type="SAM" id="MobiDB-lite"/>
    </source>
</evidence>
<dbReference type="SMART" id="SM00513">
    <property type="entry name" value="SAP"/>
    <property type="match status" value="1"/>
</dbReference>
<dbReference type="Gene3D" id="3.30.40.10">
    <property type="entry name" value="Zinc/RING finger domain, C3HC4 (zinc finger)"/>
    <property type="match status" value="1"/>
</dbReference>
<dbReference type="PROSITE" id="PS50089">
    <property type="entry name" value="ZF_RING_2"/>
    <property type="match status" value="1"/>
</dbReference>
<feature type="region of interest" description="Disordered" evidence="19">
    <location>
        <begin position="490"/>
        <end position="590"/>
    </location>
</feature>
<keyword evidence="13 18" id="KW-0234">DNA repair</keyword>
<keyword evidence="14" id="KW-0539">Nucleus</keyword>
<feature type="region of interest" description="Disordered" evidence="19">
    <location>
        <begin position="748"/>
        <end position="785"/>
    </location>
</feature>
<dbReference type="PROSITE" id="PS51908">
    <property type="entry name" value="ZF_UBZ4"/>
    <property type="match status" value="1"/>
</dbReference>
<dbReference type="InterPro" id="IPR006642">
    <property type="entry name" value="Rad18_UBZ4"/>
</dbReference>
<keyword evidence="9 17" id="KW-0863">Zinc-finger</keyword>
<organism evidence="23 24">
    <name type="scientific">Petrolisthes cinctipes</name>
    <name type="common">Flat porcelain crab</name>
    <dbReference type="NCBI Taxonomy" id="88211"/>
    <lineage>
        <taxon>Eukaryota</taxon>
        <taxon>Metazoa</taxon>
        <taxon>Ecdysozoa</taxon>
        <taxon>Arthropoda</taxon>
        <taxon>Crustacea</taxon>
        <taxon>Multicrustacea</taxon>
        <taxon>Malacostraca</taxon>
        <taxon>Eumalacostraca</taxon>
        <taxon>Eucarida</taxon>
        <taxon>Decapoda</taxon>
        <taxon>Pleocyemata</taxon>
        <taxon>Anomura</taxon>
        <taxon>Galatheoidea</taxon>
        <taxon>Porcellanidae</taxon>
        <taxon>Petrolisthes</taxon>
    </lineage>
</organism>
<evidence type="ECO:0000259" key="21">
    <source>
        <dbReference type="PROSITE" id="PS50800"/>
    </source>
</evidence>
<keyword evidence="12" id="KW-0238">DNA-binding</keyword>
<dbReference type="PANTHER" id="PTHR14134:SF2">
    <property type="entry name" value="E3 UBIQUITIN-PROTEIN LIGASE RAD18"/>
    <property type="match status" value="1"/>
</dbReference>
<evidence type="ECO:0000259" key="22">
    <source>
        <dbReference type="PROSITE" id="PS51908"/>
    </source>
</evidence>
<dbReference type="FunFam" id="3.30.40.10:FF:000172">
    <property type="entry name" value="E3 ubiquitin-protein ligase RAD18"/>
    <property type="match status" value="1"/>
</dbReference>
<feature type="compositionally biased region" description="Polar residues" evidence="19">
    <location>
        <begin position="954"/>
        <end position="967"/>
    </location>
</feature>
<dbReference type="AlphaFoldDB" id="A0AAE1JYK1"/>
<sequence length="1046" mass="115575">MEVEVSLPWPTNIPQLKRLDELLRCGICYEFMTTSMVTLCSHNYCSLCIRKYLSYKPQCPACYRETTDQHLRNNRLIDEIITLFPSLRDKVARLNQCVKGNSIAGYFEAIGSEKDGEKVGENNTSQPKPTTVPPSPQPSRASPFKPQSERVLVETPKRSAIHGGKNKLSRTLSRAGKTDGPSTSSPTLFSSPSQSGKLKSPSSSVVASQSPSSRLTHSTTLSGSVSGYFSIRNNSPHRAGESSSSSGGGGGEGSTNVEDGERVACPVCNVEVPQRNINIHLDACLKSVNEEEIVVIEKQGPKRKALPKLVYSLLNEKQLKQKLREAGLGTQGDRSTLITRHKRYTTLYNAECDVAEPRSPSELVRQVERDERDVTRASTSNQSVFSYDRKTAPEVIEKEQKAYLKKNNDHFSKLIADVKKRKAEKNTKQEDTKVDEDVTEDKNKGRVTKGRRDIKKTTEEELNDDAWSKKKEIIRGGRNINIIIEEESEEEKEVFMKRKTKGKSINQVNEEDSENDMDSGVSNERAGTSGSSCCKQTVPKSRDQGTANHQELNAQRRPQKSKNRTVASFSKQTGRFASEKKESLEETETSPVKLLKLSLIQQKIGDKRSRDEANNNNNDKKKMGDTNSGKDRSIASDCNFVKVMKLSHKKIMHNPEQIKTIESSAGSTRQSDTTNRSSEVQSVNYCTDTLVLAAPHTDDKLFGEVEVDPSPDLFPSSPARSEGSEDSFSLLADTEPLSPTCLPAGFGDVDSDGEEVFPARQPDLSHSVNQDEGEDECPPSSTKPLPGSIIHCNLENTEILTPSLEDFDSDHELEEHRNELEIKSLPKTLNGPDKLQIQTETEECSKSSDHLGSQVFSNKTIKIKDFSELANSTGDVDGQSSTVAHVNSLKGGKEHCNMVSESQISLVVDSQLVPSPPVGNRRRKNETEKPCPVPLQFSEAVASKAMPAPPVPEKSNSSKTNPNQSKSTKGKPRLSVASINDLGADTQLVVGDTPFDPDYTPSQDMDAELDPLPSVPTTRRSNRKRKHKGYPEEETLSTTRGRRRKK</sequence>
<evidence type="ECO:0000256" key="15">
    <source>
        <dbReference type="ARBA" id="ARBA00031783"/>
    </source>
</evidence>
<evidence type="ECO:0000256" key="2">
    <source>
        <dbReference type="ARBA" id="ARBA00004123"/>
    </source>
</evidence>
<evidence type="ECO:0000256" key="6">
    <source>
        <dbReference type="ARBA" id="ARBA00022679"/>
    </source>
</evidence>
<comment type="subcellular location">
    <subcellularLocation>
        <location evidence="2">Nucleus</location>
    </subcellularLocation>
</comment>
<evidence type="ECO:0000256" key="9">
    <source>
        <dbReference type="ARBA" id="ARBA00022771"/>
    </source>
</evidence>
<keyword evidence="11" id="KW-0862">Zinc</keyword>
<keyword evidence="10" id="KW-0833">Ubl conjugation pathway</keyword>
<evidence type="ECO:0000256" key="16">
    <source>
        <dbReference type="ARBA" id="ARBA00082369"/>
    </source>
</evidence>
<dbReference type="GO" id="GO:0003697">
    <property type="term" value="F:single-stranded DNA binding"/>
    <property type="evidence" value="ECO:0007669"/>
    <property type="project" value="InterPro"/>
</dbReference>
<keyword evidence="8 18" id="KW-0227">DNA damage</keyword>
<evidence type="ECO:0000256" key="13">
    <source>
        <dbReference type="ARBA" id="ARBA00023204"/>
    </source>
</evidence>
<evidence type="ECO:0000256" key="11">
    <source>
        <dbReference type="ARBA" id="ARBA00022833"/>
    </source>
</evidence>
<feature type="region of interest" description="Disordered" evidence="19">
    <location>
        <begin position="651"/>
        <end position="680"/>
    </location>
</feature>
<proteinExistence type="inferred from homology"/>
<feature type="region of interest" description="Disordered" evidence="19">
    <location>
        <begin position="359"/>
        <end position="385"/>
    </location>
</feature>
<dbReference type="CDD" id="cd16529">
    <property type="entry name" value="RING-HC_RAD18"/>
    <property type="match status" value="1"/>
</dbReference>
<feature type="region of interest" description="Disordered" evidence="19">
    <location>
        <begin position="115"/>
        <end position="259"/>
    </location>
</feature>
<evidence type="ECO:0000256" key="12">
    <source>
        <dbReference type="ARBA" id="ARBA00023125"/>
    </source>
</evidence>
<dbReference type="PROSITE" id="PS50800">
    <property type="entry name" value="SAP"/>
    <property type="match status" value="1"/>
</dbReference>
<evidence type="ECO:0000256" key="17">
    <source>
        <dbReference type="PROSITE-ProRule" id="PRU00175"/>
    </source>
</evidence>
<feature type="compositionally biased region" description="Polar residues" evidence="19">
    <location>
        <begin position="214"/>
        <end position="236"/>
    </location>
</feature>
<feature type="region of interest" description="Disordered" evidence="19">
    <location>
        <begin position="420"/>
        <end position="452"/>
    </location>
</feature>
<comment type="catalytic activity">
    <reaction evidence="1">
        <text>S-ubiquitinyl-[E2 ubiquitin-conjugating enzyme]-L-cysteine + [acceptor protein]-L-lysine = [E2 ubiquitin-conjugating enzyme]-L-cysteine + N(6)-ubiquitinyl-[acceptor protein]-L-lysine.</text>
        <dbReference type="EC" id="2.3.2.27"/>
    </reaction>
</comment>
<feature type="compositionally biased region" description="Polar residues" evidence="19">
    <location>
        <begin position="520"/>
        <end position="553"/>
    </location>
</feature>
<protein>
    <recommendedName>
        <fullName evidence="5">RING-type E3 ubiquitin transferase</fullName>
        <ecNumber evidence="5">2.3.2.27</ecNumber>
    </recommendedName>
    <alternativeName>
        <fullName evidence="15 16">RING-type E3 ubiquitin transferase RAD18</fullName>
    </alternativeName>
</protein>
<feature type="compositionally biased region" description="Polar residues" evidence="19">
    <location>
        <begin position="376"/>
        <end position="385"/>
    </location>
</feature>
<evidence type="ECO:0000313" key="23">
    <source>
        <dbReference type="EMBL" id="KAK3860437.1"/>
    </source>
</evidence>
<dbReference type="GO" id="GO:0006513">
    <property type="term" value="P:protein monoubiquitination"/>
    <property type="evidence" value="ECO:0007669"/>
    <property type="project" value="InterPro"/>
</dbReference>
<dbReference type="GO" id="GO:0008270">
    <property type="term" value="F:zinc ion binding"/>
    <property type="evidence" value="ECO:0007669"/>
    <property type="project" value="UniProtKB-KW"/>
</dbReference>
<dbReference type="GO" id="GO:0006301">
    <property type="term" value="P:DNA damage tolerance"/>
    <property type="evidence" value="ECO:0007669"/>
    <property type="project" value="InterPro"/>
</dbReference>
<name>A0AAE1JYK1_PETCI</name>
<evidence type="ECO:0000256" key="8">
    <source>
        <dbReference type="ARBA" id="ARBA00022763"/>
    </source>
</evidence>
<dbReference type="SMART" id="SM00184">
    <property type="entry name" value="RING"/>
    <property type="match status" value="1"/>
</dbReference>
<feature type="region of interest" description="Disordered" evidence="19">
    <location>
        <begin position="604"/>
        <end position="633"/>
    </location>
</feature>
<dbReference type="Gene3D" id="3.30.160.60">
    <property type="entry name" value="Classic Zinc Finger"/>
    <property type="match status" value="1"/>
</dbReference>
<dbReference type="InterPro" id="IPR039577">
    <property type="entry name" value="Rad18"/>
</dbReference>
<keyword evidence="7" id="KW-0479">Metal-binding</keyword>
<feature type="domain" description="SAP" evidence="21">
    <location>
        <begin position="311"/>
        <end position="345"/>
    </location>
</feature>
<feature type="domain" description="UBZ4-type" evidence="22">
    <location>
        <begin position="262"/>
        <end position="289"/>
    </location>
</feature>
<accession>A0AAE1JYK1</accession>
<evidence type="ECO:0000256" key="10">
    <source>
        <dbReference type="ARBA" id="ARBA00022786"/>
    </source>
</evidence>
<feature type="compositionally biased region" description="Basic and acidic residues" evidence="19">
    <location>
        <begin position="365"/>
        <end position="375"/>
    </location>
</feature>
<feature type="compositionally biased region" description="Basic and acidic residues" evidence="19">
    <location>
        <begin position="147"/>
        <end position="157"/>
    </location>
</feature>
<comment type="caution">
    <text evidence="23">The sequence shown here is derived from an EMBL/GenBank/DDBJ whole genome shotgun (WGS) entry which is preliminary data.</text>
</comment>
<dbReference type="GO" id="GO:0061630">
    <property type="term" value="F:ubiquitin protein ligase activity"/>
    <property type="evidence" value="ECO:0007669"/>
    <property type="project" value="UniProtKB-EC"/>
</dbReference>
<evidence type="ECO:0000256" key="18">
    <source>
        <dbReference type="PROSITE-ProRule" id="PRU01256"/>
    </source>
</evidence>
<comment type="similarity">
    <text evidence="4">Belongs to the RAD18 family.</text>
</comment>
<feature type="compositionally biased region" description="Low complexity" evidence="19">
    <location>
        <begin position="181"/>
        <end position="213"/>
    </location>
</feature>
<evidence type="ECO:0000313" key="24">
    <source>
        <dbReference type="Proteomes" id="UP001286313"/>
    </source>
</evidence>
<reference evidence="23" key="1">
    <citation type="submission" date="2023-10" db="EMBL/GenBank/DDBJ databases">
        <title>Genome assemblies of two species of porcelain crab, Petrolisthes cinctipes and Petrolisthes manimaculis (Anomura: Porcellanidae).</title>
        <authorList>
            <person name="Angst P."/>
        </authorList>
    </citation>
    <scope>NUCLEOTIDE SEQUENCE</scope>
    <source>
        <strain evidence="23">PB745_01</strain>
        <tissue evidence="23">Gill</tissue>
    </source>
</reference>
<feature type="compositionally biased region" description="Polar residues" evidence="19">
    <location>
        <begin position="564"/>
        <end position="575"/>
    </location>
</feature>
<feature type="compositionally biased region" description="Polar residues" evidence="19">
    <location>
        <begin position="660"/>
        <end position="680"/>
    </location>
</feature>
<dbReference type="InterPro" id="IPR013083">
    <property type="entry name" value="Znf_RING/FYVE/PHD"/>
</dbReference>
<evidence type="ECO:0000256" key="4">
    <source>
        <dbReference type="ARBA" id="ARBA00009506"/>
    </source>
</evidence>
<dbReference type="EC" id="2.3.2.27" evidence="5"/>
<dbReference type="Proteomes" id="UP001286313">
    <property type="component" value="Unassembled WGS sequence"/>
</dbReference>
<dbReference type="InterPro" id="IPR003034">
    <property type="entry name" value="SAP_dom"/>
</dbReference>
<evidence type="ECO:0000256" key="7">
    <source>
        <dbReference type="ARBA" id="ARBA00022723"/>
    </source>
</evidence>
<keyword evidence="24" id="KW-1185">Reference proteome</keyword>
<gene>
    <name evidence="23" type="ORF">Pcinc_033516</name>
</gene>
<feature type="region of interest" description="Disordered" evidence="19">
    <location>
        <begin position="910"/>
        <end position="1046"/>
    </location>
</feature>